<dbReference type="AlphaFoldDB" id="A0AAJ7PA53"/>
<keyword evidence="5" id="KW-0539">Nucleus</keyword>
<proteinExistence type="predicted"/>
<comment type="subcellular location">
    <subcellularLocation>
        <location evidence="1">Nucleus</location>
    </subcellularLocation>
</comment>
<keyword evidence="7" id="KW-1185">Reference proteome</keyword>
<dbReference type="GO" id="GO:0010468">
    <property type="term" value="P:regulation of gene expression"/>
    <property type="evidence" value="ECO:0007669"/>
    <property type="project" value="UniProtKB-ARBA"/>
</dbReference>
<gene>
    <name evidence="8" type="primary">LOC100902317</name>
</gene>
<evidence type="ECO:0000256" key="6">
    <source>
        <dbReference type="SAM" id="MobiDB-lite"/>
    </source>
</evidence>
<evidence type="ECO:0000256" key="2">
    <source>
        <dbReference type="ARBA" id="ARBA00022491"/>
    </source>
</evidence>
<protein>
    <submittedName>
        <fullName evidence="8">Sin3 histone deacetylase corepressor complex component SDS3</fullName>
    </submittedName>
</protein>
<evidence type="ECO:0000256" key="4">
    <source>
        <dbReference type="ARBA" id="ARBA00023163"/>
    </source>
</evidence>
<evidence type="ECO:0000313" key="8">
    <source>
        <dbReference type="RefSeq" id="XP_018495677.1"/>
    </source>
</evidence>
<organism evidence="7 8">
    <name type="scientific">Galendromus occidentalis</name>
    <name type="common">western predatory mite</name>
    <dbReference type="NCBI Taxonomy" id="34638"/>
    <lineage>
        <taxon>Eukaryota</taxon>
        <taxon>Metazoa</taxon>
        <taxon>Ecdysozoa</taxon>
        <taxon>Arthropoda</taxon>
        <taxon>Chelicerata</taxon>
        <taxon>Arachnida</taxon>
        <taxon>Acari</taxon>
        <taxon>Parasitiformes</taxon>
        <taxon>Mesostigmata</taxon>
        <taxon>Gamasina</taxon>
        <taxon>Phytoseioidea</taxon>
        <taxon>Phytoseiidae</taxon>
        <taxon>Typhlodrominae</taxon>
        <taxon>Galendromus</taxon>
    </lineage>
</organism>
<keyword evidence="2" id="KW-0678">Repressor</keyword>
<feature type="region of interest" description="Disordered" evidence="6">
    <location>
        <begin position="137"/>
        <end position="166"/>
    </location>
</feature>
<dbReference type="GO" id="GO:0005654">
    <property type="term" value="C:nucleoplasm"/>
    <property type="evidence" value="ECO:0007669"/>
    <property type="project" value="UniProtKB-ARBA"/>
</dbReference>
<dbReference type="PANTHER" id="PTHR21964">
    <property type="entry name" value="BREAST CANCER METASTASIS-SUPPRESSOR 1"/>
    <property type="match status" value="1"/>
</dbReference>
<evidence type="ECO:0000256" key="3">
    <source>
        <dbReference type="ARBA" id="ARBA00023015"/>
    </source>
</evidence>
<dbReference type="SMART" id="SM01401">
    <property type="entry name" value="Sds3"/>
    <property type="match status" value="1"/>
</dbReference>
<dbReference type="RefSeq" id="XP_018495677.1">
    <property type="nucleotide sequence ID" value="XM_018640161.1"/>
</dbReference>
<sequence>MPSSDEAHSRYRRCLGDRSLQTGGRVQRKKEQLFLEKIAMLQKQLQQVADGSHPEYQRRLRRIEFVHHERNLFNEVWRQCEIERVQADCEAERSLALADLEEKTSELQDGLISEFEEKRRHVELERNVVELTGDPQEVKTASTRKLRRRPNDPVQPLTQEKRRKVSPSQLNLLLDEGDILEDLKTIQRGKQAVNRRGDYETDLTDIGNFSAAVMFQDAKIEHNKLFYDKKWHHRGQCVHVESREHGRFNGTIETIGTSEISVKKASDSTRVRITLATLQRGKVVLRRKS</sequence>
<keyword evidence="4" id="KW-0804">Transcription</keyword>
<dbReference type="KEGG" id="goe:100902317"/>
<evidence type="ECO:0000256" key="5">
    <source>
        <dbReference type="ARBA" id="ARBA00023242"/>
    </source>
</evidence>
<evidence type="ECO:0000256" key="1">
    <source>
        <dbReference type="ARBA" id="ARBA00004123"/>
    </source>
</evidence>
<dbReference type="InterPro" id="IPR013907">
    <property type="entry name" value="Sds3"/>
</dbReference>
<evidence type="ECO:0000313" key="7">
    <source>
        <dbReference type="Proteomes" id="UP000694867"/>
    </source>
</evidence>
<accession>A0AAJ7PA53</accession>
<reference evidence="8" key="1">
    <citation type="submission" date="2025-08" db="UniProtKB">
        <authorList>
            <consortium name="RefSeq"/>
        </authorList>
    </citation>
    <scope>IDENTIFICATION</scope>
</reference>
<dbReference type="Proteomes" id="UP000694867">
    <property type="component" value="Unplaced"/>
</dbReference>
<name>A0AAJ7PA53_9ACAR</name>
<keyword evidence="3" id="KW-0805">Transcription regulation</keyword>
<dbReference type="GeneID" id="100902317"/>
<dbReference type="Pfam" id="PF08598">
    <property type="entry name" value="Sds3"/>
    <property type="match status" value="1"/>
</dbReference>